<reference evidence="2" key="1">
    <citation type="submission" date="2016-06" db="EMBL/GenBank/DDBJ databases">
        <authorList>
            <person name="Van Tyne D."/>
        </authorList>
    </citation>
    <scope>NUCLEOTIDE SEQUENCE</scope>
    <source>
        <strain evidence="2">JM9A</strain>
    </source>
</reference>
<organism evidence="2 3">
    <name type="scientific">Enterococcus diestrammenae</name>
    <dbReference type="NCBI Taxonomy" id="1155073"/>
    <lineage>
        <taxon>Bacteria</taxon>
        <taxon>Bacillati</taxon>
        <taxon>Bacillota</taxon>
        <taxon>Bacilli</taxon>
        <taxon>Lactobacillales</taxon>
        <taxon>Enterococcaceae</taxon>
        <taxon>Enterococcus</taxon>
    </lineage>
</organism>
<evidence type="ECO:0000259" key="1">
    <source>
        <dbReference type="Pfam" id="PF11823"/>
    </source>
</evidence>
<name>A0ABV0F7G5_9ENTE</name>
<dbReference type="Proteomes" id="UP001429357">
    <property type="component" value="Unassembled WGS sequence"/>
</dbReference>
<comment type="caution">
    <text evidence="2">The sequence shown here is derived from an EMBL/GenBank/DDBJ whole genome shotgun (WGS) entry which is preliminary data.</text>
</comment>
<dbReference type="Pfam" id="PF11823">
    <property type="entry name" value="Se_S_carrier"/>
    <property type="match status" value="1"/>
</dbReference>
<evidence type="ECO:0000313" key="2">
    <source>
        <dbReference type="EMBL" id="MEO1782556.1"/>
    </source>
</evidence>
<protein>
    <recommendedName>
        <fullName evidence="1">Putative Se/S carrier protein-like domain-containing protein</fullName>
    </recommendedName>
</protein>
<reference evidence="2" key="2">
    <citation type="submission" date="2024-02" db="EMBL/GenBank/DDBJ databases">
        <title>The Genome Sequence of Enterococcus diestrammenae JM9A.</title>
        <authorList>
            <person name="Earl A."/>
            <person name="Manson A."/>
            <person name="Gilmore M."/>
            <person name="Sanders J."/>
            <person name="Shea T."/>
            <person name="Howe W."/>
            <person name="Livny J."/>
            <person name="Cuomo C."/>
            <person name="Neafsey D."/>
            <person name="Birren B."/>
        </authorList>
    </citation>
    <scope>NUCLEOTIDE SEQUENCE</scope>
    <source>
        <strain evidence="2">JM9A</strain>
    </source>
</reference>
<dbReference type="InterPro" id="IPR021778">
    <property type="entry name" value="Se/S_carrier-like"/>
</dbReference>
<dbReference type="EMBL" id="MAEI02000001">
    <property type="protein sequence ID" value="MEO1782556.1"/>
    <property type="molecule type" value="Genomic_DNA"/>
</dbReference>
<keyword evidence="3" id="KW-1185">Reference proteome</keyword>
<sequence length="87" mass="9091">MQKSLLTFANTHFAIKAETVLEAAGIVVAPMPLPVKLGGNLCGICLRIPAAETVVAVERLEAAAAPPADVYQIVETAGGKEYVPWTS</sequence>
<gene>
    <name evidence="2" type="ORF">BAU18_002168</name>
</gene>
<feature type="domain" description="Putative Se/S carrier protein-like" evidence="1">
    <location>
        <begin position="5"/>
        <end position="72"/>
    </location>
</feature>
<evidence type="ECO:0000313" key="3">
    <source>
        <dbReference type="Proteomes" id="UP001429357"/>
    </source>
</evidence>
<dbReference type="RefSeq" id="WP_161870169.1">
    <property type="nucleotide sequence ID" value="NZ_MAEI02000001.1"/>
</dbReference>
<accession>A0ABV0F7G5</accession>
<proteinExistence type="predicted"/>